<keyword evidence="2 4" id="KW-0863">Zinc-finger</keyword>
<comment type="caution">
    <text evidence="7">The sequence shown here is derived from an EMBL/GenBank/DDBJ whole genome shotgun (WGS) entry which is preliminary data.</text>
</comment>
<accession>A0A4C1VQT9</accession>
<reference evidence="7 8" key="1">
    <citation type="journal article" date="2019" name="Commun. Biol.">
        <title>The bagworm genome reveals a unique fibroin gene that provides high tensile strength.</title>
        <authorList>
            <person name="Kono N."/>
            <person name="Nakamura H."/>
            <person name="Ohtoshi R."/>
            <person name="Tomita M."/>
            <person name="Numata K."/>
            <person name="Arakawa K."/>
        </authorList>
    </citation>
    <scope>NUCLEOTIDE SEQUENCE [LARGE SCALE GENOMIC DNA]</scope>
</reference>
<protein>
    <submittedName>
        <fullName evidence="7">AN1-type zinc finger protein 2B</fullName>
    </submittedName>
</protein>
<dbReference type="AlphaFoldDB" id="A0A4C1VQT9"/>
<dbReference type="Pfam" id="PF01428">
    <property type="entry name" value="zf-AN1"/>
    <property type="match status" value="1"/>
</dbReference>
<evidence type="ECO:0000313" key="8">
    <source>
        <dbReference type="Proteomes" id="UP000299102"/>
    </source>
</evidence>
<keyword evidence="1" id="KW-0479">Metal-binding</keyword>
<dbReference type="EMBL" id="BGZK01000389">
    <property type="protein sequence ID" value="GBP40890.1"/>
    <property type="molecule type" value="Genomic_DNA"/>
</dbReference>
<dbReference type="STRING" id="151549.A0A4C1VQT9"/>
<dbReference type="PROSITE" id="PS51039">
    <property type="entry name" value="ZF_AN1"/>
    <property type="match status" value="1"/>
</dbReference>
<evidence type="ECO:0000313" key="7">
    <source>
        <dbReference type="EMBL" id="GBP40890.1"/>
    </source>
</evidence>
<evidence type="ECO:0000256" key="2">
    <source>
        <dbReference type="ARBA" id="ARBA00022771"/>
    </source>
</evidence>
<evidence type="ECO:0000256" key="5">
    <source>
        <dbReference type="SAM" id="MobiDB-lite"/>
    </source>
</evidence>
<dbReference type="InterPro" id="IPR000058">
    <property type="entry name" value="Znf_AN1"/>
</dbReference>
<dbReference type="InterPro" id="IPR035896">
    <property type="entry name" value="AN1-like_Znf"/>
</dbReference>
<dbReference type="Gene3D" id="4.10.1110.10">
    <property type="entry name" value="AN1-like Zinc finger"/>
    <property type="match status" value="1"/>
</dbReference>
<gene>
    <name evidence="7" type="primary">ZFAND2B</name>
    <name evidence="7" type="ORF">EVAR_88951_1</name>
</gene>
<dbReference type="SUPFAM" id="SSF118310">
    <property type="entry name" value="AN1-like Zinc finger"/>
    <property type="match status" value="1"/>
</dbReference>
<feature type="compositionally biased region" description="Polar residues" evidence="5">
    <location>
        <begin position="49"/>
        <end position="60"/>
    </location>
</feature>
<evidence type="ECO:0000256" key="1">
    <source>
        <dbReference type="ARBA" id="ARBA00022723"/>
    </source>
</evidence>
<feature type="region of interest" description="Disordered" evidence="5">
    <location>
        <begin position="41"/>
        <end position="60"/>
    </location>
</feature>
<feature type="domain" description="AN1-type" evidence="6">
    <location>
        <begin position="1"/>
        <end position="33"/>
    </location>
</feature>
<dbReference type="GO" id="GO:0008270">
    <property type="term" value="F:zinc ion binding"/>
    <property type="evidence" value="ECO:0007669"/>
    <property type="project" value="UniProtKB-KW"/>
</dbReference>
<organism evidence="7 8">
    <name type="scientific">Eumeta variegata</name>
    <name type="common">Bagworm moth</name>
    <name type="synonym">Eumeta japonica</name>
    <dbReference type="NCBI Taxonomy" id="151549"/>
    <lineage>
        <taxon>Eukaryota</taxon>
        <taxon>Metazoa</taxon>
        <taxon>Ecdysozoa</taxon>
        <taxon>Arthropoda</taxon>
        <taxon>Hexapoda</taxon>
        <taxon>Insecta</taxon>
        <taxon>Pterygota</taxon>
        <taxon>Neoptera</taxon>
        <taxon>Endopterygota</taxon>
        <taxon>Lepidoptera</taxon>
        <taxon>Glossata</taxon>
        <taxon>Ditrysia</taxon>
        <taxon>Tineoidea</taxon>
        <taxon>Psychidae</taxon>
        <taxon>Oiketicinae</taxon>
        <taxon>Eumeta</taxon>
    </lineage>
</organism>
<proteinExistence type="predicted"/>
<evidence type="ECO:0000259" key="6">
    <source>
        <dbReference type="PROSITE" id="PS51039"/>
    </source>
</evidence>
<keyword evidence="3" id="KW-0862">Zinc</keyword>
<keyword evidence="8" id="KW-1185">Reference proteome</keyword>
<name>A0A4C1VQT9_EUMVA</name>
<dbReference type="Proteomes" id="UP000299102">
    <property type="component" value="Unassembled WGS sequence"/>
</dbReference>
<evidence type="ECO:0000256" key="4">
    <source>
        <dbReference type="PROSITE-ProRule" id="PRU00449"/>
    </source>
</evidence>
<sequence length="117" mass="12829">MVPLVCSECSLNFCLKHRHTTDHACEGKLAAKRRQAAEAAMARMKAQENRSPANASVTNQSFSDIQGNMTEDEALAHALAISMQDEAQSVQERDANLARALMRQRVGGEQNSRCIIS</sequence>
<dbReference type="OrthoDB" id="431929at2759"/>
<evidence type="ECO:0000256" key="3">
    <source>
        <dbReference type="ARBA" id="ARBA00022833"/>
    </source>
</evidence>